<sequence>MTEPKPTVLDKRAKRNREIAIRVNDYELAEIKKRNRENTVASWLRGLALGVTPVKPVDPELVRQLGRIGSNLNQLTKHVNIEKHVDAEVLNEIKAIRKQLHVLIETSIEYSKVAARDGDDC</sequence>
<evidence type="ECO:0000313" key="2">
    <source>
        <dbReference type="Proteomes" id="UP000606724"/>
    </source>
</evidence>
<accession>A0ABR8RLS8</accession>
<dbReference type="RefSeq" id="WP_191692527.1">
    <property type="nucleotide sequence ID" value="NZ_JACSQR010000054.1"/>
</dbReference>
<dbReference type="Proteomes" id="UP000606724">
    <property type="component" value="Unassembled WGS sequence"/>
</dbReference>
<organism evidence="1 2">
    <name type="scientific">Psychrobacter communis</name>
    <dbReference type="NCBI Taxonomy" id="2762238"/>
    <lineage>
        <taxon>Bacteria</taxon>
        <taxon>Pseudomonadati</taxon>
        <taxon>Pseudomonadota</taxon>
        <taxon>Gammaproteobacteria</taxon>
        <taxon>Moraxellales</taxon>
        <taxon>Moraxellaceae</taxon>
        <taxon>Psychrobacter</taxon>
    </lineage>
</organism>
<keyword evidence="2" id="KW-1185">Reference proteome</keyword>
<dbReference type="InterPro" id="IPR053842">
    <property type="entry name" value="NikA-like"/>
</dbReference>
<dbReference type="Pfam" id="PF21983">
    <property type="entry name" value="NikA-like"/>
    <property type="match status" value="1"/>
</dbReference>
<proteinExistence type="predicted"/>
<name>A0ABR8RLS8_9GAMM</name>
<evidence type="ECO:0000313" key="1">
    <source>
        <dbReference type="EMBL" id="MBD7948703.1"/>
    </source>
</evidence>
<reference evidence="1 2" key="1">
    <citation type="submission" date="2020-08" db="EMBL/GenBank/DDBJ databases">
        <title>A Genomic Blueprint of the Chicken Gut Microbiome.</title>
        <authorList>
            <person name="Gilroy R."/>
            <person name="Ravi A."/>
            <person name="Getino M."/>
            <person name="Pursley I."/>
            <person name="Horton D.L."/>
            <person name="Alikhan N.-F."/>
            <person name="Baker D."/>
            <person name="Gharbi K."/>
            <person name="Hall N."/>
            <person name="Watson M."/>
            <person name="Adriaenssens E.M."/>
            <person name="Foster-Nyarko E."/>
            <person name="Jarju S."/>
            <person name="Secka A."/>
            <person name="Antonio M."/>
            <person name="Oren A."/>
            <person name="Chaudhuri R."/>
            <person name="La Ragione R.M."/>
            <person name="Hildebrand F."/>
            <person name="Pallen M.J."/>
        </authorList>
    </citation>
    <scope>NUCLEOTIDE SEQUENCE [LARGE SCALE GENOMIC DNA]</scope>
    <source>
        <strain evidence="1 2">Sa4CVA2</strain>
    </source>
</reference>
<protein>
    <submittedName>
        <fullName evidence="1">Plasmid mobilization relaxosome protein MobC</fullName>
    </submittedName>
</protein>
<gene>
    <name evidence="1" type="primary">mobC</name>
    <name evidence="1" type="ORF">H9653_11890</name>
</gene>
<dbReference type="EMBL" id="JACSQR010000054">
    <property type="protein sequence ID" value="MBD7948703.1"/>
    <property type="molecule type" value="Genomic_DNA"/>
</dbReference>
<comment type="caution">
    <text evidence="1">The sequence shown here is derived from an EMBL/GenBank/DDBJ whole genome shotgun (WGS) entry which is preliminary data.</text>
</comment>